<keyword evidence="2" id="KW-0695">RNA-directed DNA polymerase</keyword>
<feature type="domain" description="Tf2-1-like SH3-like" evidence="1">
    <location>
        <begin position="191"/>
        <end position="245"/>
    </location>
</feature>
<dbReference type="PANTHER" id="PTHR46148:SF59">
    <property type="entry name" value="NUCLEOTIDYLTRANSFERASE, RIBONUCLEASE H"/>
    <property type="match status" value="1"/>
</dbReference>
<reference evidence="2" key="1">
    <citation type="journal article" date="2019" name="Sci. Rep.">
        <title>Draft genome of Tanacetum cinerariifolium, the natural source of mosquito coil.</title>
        <authorList>
            <person name="Yamashiro T."/>
            <person name="Shiraishi A."/>
            <person name="Satake H."/>
            <person name="Nakayama K."/>
        </authorList>
    </citation>
    <scope>NUCLEOTIDE SEQUENCE</scope>
</reference>
<name>A0A6L2KWG3_TANCI</name>
<dbReference type="PANTHER" id="PTHR46148">
    <property type="entry name" value="CHROMO DOMAIN-CONTAINING PROTEIN"/>
    <property type="match status" value="1"/>
</dbReference>
<keyword evidence="2" id="KW-0548">Nucleotidyltransferase</keyword>
<evidence type="ECO:0000259" key="1">
    <source>
        <dbReference type="Pfam" id="PF24626"/>
    </source>
</evidence>
<protein>
    <submittedName>
        <fullName evidence="2">Putative reverse transcriptase domain-containing protein</fullName>
    </submittedName>
</protein>
<dbReference type="GO" id="GO:0003964">
    <property type="term" value="F:RNA-directed DNA polymerase activity"/>
    <property type="evidence" value="ECO:0007669"/>
    <property type="project" value="UniProtKB-KW"/>
</dbReference>
<dbReference type="Pfam" id="PF24626">
    <property type="entry name" value="SH3_Tf2-1"/>
    <property type="match status" value="1"/>
</dbReference>
<accession>A0A6L2KWG3</accession>
<dbReference type="InterPro" id="IPR056924">
    <property type="entry name" value="SH3_Tf2-1"/>
</dbReference>
<dbReference type="Pfam" id="PF08284">
    <property type="entry name" value="RVP_2"/>
    <property type="match status" value="1"/>
</dbReference>
<organism evidence="2">
    <name type="scientific">Tanacetum cinerariifolium</name>
    <name type="common">Dalmatian daisy</name>
    <name type="synonym">Chrysanthemum cinerariifolium</name>
    <dbReference type="NCBI Taxonomy" id="118510"/>
    <lineage>
        <taxon>Eukaryota</taxon>
        <taxon>Viridiplantae</taxon>
        <taxon>Streptophyta</taxon>
        <taxon>Embryophyta</taxon>
        <taxon>Tracheophyta</taxon>
        <taxon>Spermatophyta</taxon>
        <taxon>Magnoliopsida</taxon>
        <taxon>eudicotyledons</taxon>
        <taxon>Gunneridae</taxon>
        <taxon>Pentapetalae</taxon>
        <taxon>asterids</taxon>
        <taxon>campanulids</taxon>
        <taxon>Asterales</taxon>
        <taxon>Asteraceae</taxon>
        <taxon>Asteroideae</taxon>
        <taxon>Anthemideae</taxon>
        <taxon>Anthemidinae</taxon>
        <taxon>Tanacetum</taxon>
    </lineage>
</organism>
<keyword evidence="2" id="KW-0808">Transferase</keyword>
<dbReference type="AlphaFoldDB" id="A0A6L2KWG3"/>
<sequence length="317" mass="37796">MQGCSYKAFKSYGAKEFFRTKRAVGILSWLEEIDYEMEIANGLWIETNKSIRGYRFDLEGHTFINDLVPFRLGSFDMIMGIDWLSKRRAKIVCFEKIVQISLSNWKILEAHGEQPEKDMEPFPTNYTGEKQPKDFLTFDRLTKSAHFLAIREDYKIERLERLYINEIVARHESIRNTTRFVYRLPSPDRWSKKGVVRLYKRSKLSPRYVRPYKIVERVGLVVYWLRLPQELIGVHDTFYVSNLKKKCLADANLHVPSEEVKIDDKLHFVEEPMKIMDCEVKKLKKRRIPIVKVRWNSRRGPEVTWEREDEIKRKGKL</sequence>
<evidence type="ECO:0000313" key="2">
    <source>
        <dbReference type="EMBL" id="GEU53981.1"/>
    </source>
</evidence>
<dbReference type="EMBL" id="BKCJ010003258">
    <property type="protein sequence ID" value="GEU53981.1"/>
    <property type="molecule type" value="Genomic_DNA"/>
</dbReference>
<gene>
    <name evidence="2" type="ORF">Tci_025959</name>
</gene>
<proteinExistence type="predicted"/>
<comment type="caution">
    <text evidence="2">The sequence shown here is derived from an EMBL/GenBank/DDBJ whole genome shotgun (WGS) entry which is preliminary data.</text>
</comment>